<accession>A0A1B9FZG2</accession>
<dbReference type="GeneID" id="30210015"/>
<dbReference type="EMBL" id="KI894022">
    <property type="protein sequence ID" value="OCF24157.1"/>
    <property type="molecule type" value="Genomic_DNA"/>
</dbReference>
<feature type="compositionally biased region" description="Basic residues" evidence="1">
    <location>
        <begin position="117"/>
        <end position="133"/>
    </location>
</feature>
<protein>
    <submittedName>
        <fullName evidence="2">Uncharacterized protein</fullName>
    </submittedName>
</protein>
<name>A0A1B9FZG2_9TREE</name>
<dbReference type="AlphaFoldDB" id="A0A1B9FZG2"/>
<dbReference type="Proteomes" id="UP000092730">
    <property type="component" value="Chromosome 5"/>
</dbReference>
<evidence type="ECO:0000256" key="1">
    <source>
        <dbReference type="SAM" id="MobiDB-lite"/>
    </source>
</evidence>
<dbReference type="KEGG" id="kbi:30210015"/>
<evidence type="ECO:0000313" key="4">
    <source>
        <dbReference type="Proteomes" id="UP000092730"/>
    </source>
</evidence>
<dbReference type="EMBL" id="CP144545">
    <property type="protein sequence ID" value="WVW85082.1"/>
    <property type="molecule type" value="Genomic_DNA"/>
</dbReference>
<evidence type="ECO:0000313" key="2">
    <source>
        <dbReference type="EMBL" id="OCF24157.1"/>
    </source>
</evidence>
<gene>
    <name evidence="2" type="ORF">I302_05616</name>
    <name evidence="3" type="ORF">I302_107118</name>
</gene>
<reference evidence="2" key="3">
    <citation type="submission" date="2014-01" db="EMBL/GenBank/DDBJ databases">
        <title>Evolution of pathogenesis and genome organization in the Tremellales.</title>
        <authorList>
            <person name="Cuomo C."/>
            <person name="Litvintseva A."/>
            <person name="Heitman J."/>
            <person name="Chen Y."/>
            <person name="Sun S."/>
            <person name="Springer D."/>
            <person name="Dromer F."/>
            <person name="Young S."/>
            <person name="Zeng Q."/>
            <person name="Chapman S."/>
            <person name="Gujja S."/>
            <person name="Saif S."/>
            <person name="Birren B."/>
        </authorList>
    </citation>
    <scope>NUCLEOTIDE SEQUENCE</scope>
    <source>
        <strain evidence="2">CBS 10118</strain>
    </source>
</reference>
<evidence type="ECO:0000313" key="3">
    <source>
        <dbReference type="EMBL" id="WVW85082.1"/>
    </source>
</evidence>
<dbReference type="VEuPathDB" id="FungiDB:I302_05616"/>
<reference evidence="3" key="4">
    <citation type="submission" date="2024-02" db="EMBL/GenBank/DDBJ databases">
        <title>Comparative genomics of Cryptococcus and Kwoniella reveals pathogenesis evolution and contrasting modes of karyotype evolution via chromosome fusion or intercentromeric recombination.</title>
        <authorList>
            <person name="Coelho M.A."/>
            <person name="David-Palma M."/>
            <person name="Shea T."/>
            <person name="Bowers K."/>
            <person name="McGinley-Smith S."/>
            <person name="Mohammad A.W."/>
            <person name="Gnirke A."/>
            <person name="Yurkov A.M."/>
            <person name="Nowrousian M."/>
            <person name="Sun S."/>
            <person name="Cuomo C.A."/>
            <person name="Heitman J."/>
        </authorList>
    </citation>
    <scope>NUCLEOTIDE SEQUENCE</scope>
    <source>
        <strain evidence="3">CBS 10118</strain>
    </source>
</reference>
<feature type="compositionally biased region" description="Low complexity" evidence="1">
    <location>
        <begin position="17"/>
        <end position="32"/>
    </location>
</feature>
<reference evidence="2" key="1">
    <citation type="submission" date="2013-07" db="EMBL/GenBank/DDBJ databases">
        <title>The Genome Sequence of Cryptococcus bestiolae CBS10118.</title>
        <authorList>
            <consortium name="The Broad Institute Genome Sequencing Platform"/>
            <person name="Cuomo C."/>
            <person name="Litvintseva A."/>
            <person name="Chen Y."/>
            <person name="Heitman J."/>
            <person name="Sun S."/>
            <person name="Springer D."/>
            <person name="Dromer F."/>
            <person name="Young S.K."/>
            <person name="Zeng Q."/>
            <person name="Gargeya S."/>
            <person name="Fitzgerald M."/>
            <person name="Abouelleil A."/>
            <person name="Alvarado L."/>
            <person name="Berlin A.M."/>
            <person name="Chapman S.B."/>
            <person name="Dewar J."/>
            <person name="Goldberg J."/>
            <person name="Griggs A."/>
            <person name="Gujja S."/>
            <person name="Hansen M."/>
            <person name="Howarth C."/>
            <person name="Imamovic A."/>
            <person name="Larimer J."/>
            <person name="McCowan C."/>
            <person name="Murphy C."/>
            <person name="Pearson M."/>
            <person name="Priest M."/>
            <person name="Roberts A."/>
            <person name="Saif S."/>
            <person name="Shea T."/>
            <person name="Sykes S."/>
            <person name="Wortman J."/>
            <person name="Nusbaum C."/>
            <person name="Birren B."/>
        </authorList>
    </citation>
    <scope>NUCLEOTIDE SEQUENCE [LARGE SCALE GENOMIC DNA]</scope>
    <source>
        <strain evidence="2">CBS 10118</strain>
    </source>
</reference>
<feature type="region of interest" description="Disordered" evidence="1">
    <location>
        <begin position="1"/>
        <end position="171"/>
    </location>
</feature>
<feature type="compositionally biased region" description="Polar residues" evidence="1">
    <location>
        <begin position="60"/>
        <end position="69"/>
    </location>
</feature>
<dbReference type="RefSeq" id="XP_019045227.1">
    <property type="nucleotide sequence ID" value="XM_019192230.1"/>
</dbReference>
<organism evidence="2">
    <name type="scientific">Kwoniella bestiolae CBS 10118</name>
    <dbReference type="NCBI Taxonomy" id="1296100"/>
    <lineage>
        <taxon>Eukaryota</taxon>
        <taxon>Fungi</taxon>
        <taxon>Dikarya</taxon>
        <taxon>Basidiomycota</taxon>
        <taxon>Agaricomycotina</taxon>
        <taxon>Tremellomycetes</taxon>
        <taxon>Tremellales</taxon>
        <taxon>Cryptococcaceae</taxon>
        <taxon>Kwoniella</taxon>
    </lineage>
</organism>
<reference evidence="3" key="2">
    <citation type="submission" date="2013-07" db="EMBL/GenBank/DDBJ databases">
        <authorList>
            <consortium name="The Broad Institute Genome Sequencing Platform"/>
            <person name="Cuomo C."/>
            <person name="Litvintseva A."/>
            <person name="Chen Y."/>
            <person name="Heitman J."/>
            <person name="Sun S."/>
            <person name="Springer D."/>
            <person name="Dromer F."/>
            <person name="Young S.K."/>
            <person name="Zeng Q."/>
            <person name="Gargeya S."/>
            <person name="Fitzgerald M."/>
            <person name="Abouelleil A."/>
            <person name="Alvarado L."/>
            <person name="Berlin A.M."/>
            <person name="Chapman S.B."/>
            <person name="Dewar J."/>
            <person name="Goldberg J."/>
            <person name="Griggs A."/>
            <person name="Gujja S."/>
            <person name="Hansen M."/>
            <person name="Howarth C."/>
            <person name="Imamovic A."/>
            <person name="Larimer J."/>
            <person name="McCowan C."/>
            <person name="Murphy C."/>
            <person name="Pearson M."/>
            <person name="Priest M."/>
            <person name="Roberts A."/>
            <person name="Saif S."/>
            <person name="Shea T."/>
            <person name="Sykes S."/>
            <person name="Wortman J."/>
            <person name="Nusbaum C."/>
            <person name="Birren B."/>
        </authorList>
    </citation>
    <scope>NUCLEOTIDE SEQUENCE</scope>
    <source>
        <strain evidence="3">CBS 10118</strain>
    </source>
</reference>
<keyword evidence="4" id="KW-1185">Reference proteome</keyword>
<sequence>MTNNNTPRLLPQLQPGSSSYSSSSSASASATSPWSFCYSRHTRSSDSSKSHHHPLKTHSIPYTPQSPSRMASDPPPDVAHEPIDTFPSVLETPSPPSPHDMSKRRNKRKAEEEKKKERSKRRRGESHYKRKVEKPRGPPAWLLKPTQTSIHPPLPTTTSSSTSHQLPAAPGPSPTIIPTNALTSTTSPIIVRSPSYSIGPTTSLPEEIAMTPLWMVRPALPLSSTQLLGDGATISSNNWSSSLPFNPFLPGSGGYAISRRSSEPALALGCIADPLPTGYSMLPAALDNHSETVPLTSYRDQLAVTLSSSSQSSASVGTSIDNSISMTYADVLSYHPPFPLFEAHHPQISNPHAPLTMRSLEPNFERYPGGKYLKYS</sequence>
<proteinExistence type="predicted"/>